<dbReference type="AlphaFoldDB" id="A0A4Y2W1E5"/>
<evidence type="ECO:0000256" key="1">
    <source>
        <dbReference type="SAM" id="MobiDB-lite"/>
    </source>
</evidence>
<accession>A0A4Y2W1E5</accession>
<evidence type="ECO:0000313" key="3">
    <source>
        <dbReference type="Proteomes" id="UP000499080"/>
    </source>
</evidence>
<evidence type="ECO:0000313" key="2">
    <source>
        <dbReference type="EMBL" id="GBO31523.1"/>
    </source>
</evidence>
<proteinExistence type="predicted"/>
<feature type="region of interest" description="Disordered" evidence="1">
    <location>
        <begin position="1"/>
        <end position="22"/>
    </location>
</feature>
<dbReference type="EMBL" id="BGPR01054842">
    <property type="protein sequence ID" value="GBO31523.1"/>
    <property type="molecule type" value="Genomic_DNA"/>
</dbReference>
<gene>
    <name evidence="2" type="ORF">AVEN_130822_1</name>
</gene>
<comment type="caution">
    <text evidence="2">The sequence shown here is derived from an EMBL/GenBank/DDBJ whole genome shotgun (WGS) entry which is preliminary data.</text>
</comment>
<protein>
    <submittedName>
        <fullName evidence="2">Uncharacterized protein</fullName>
    </submittedName>
</protein>
<keyword evidence="3" id="KW-1185">Reference proteome</keyword>
<name>A0A4Y2W1E5_ARAVE</name>
<dbReference type="Proteomes" id="UP000499080">
    <property type="component" value="Unassembled WGS sequence"/>
</dbReference>
<sequence length="150" mass="17108">MHVNNGTQPKSQPNRGYQNRPFNSYRSRFRNQIIEIHCTKYALLYVGLSRKIRTCSCSNFPLLVWRGNWEKVVPFSSSDQGVYSGTPKIQNDKIRPELAPIGVVQKIPTLVPPTQEGCKDGRGREGCQWMTGFIGYNKLIPPLSEQGQYF</sequence>
<reference evidence="2 3" key="1">
    <citation type="journal article" date="2019" name="Sci. Rep.">
        <title>Orb-weaving spider Araneus ventricosus genome elucidates the spidroin gene catalogue.</title>
        <authorList>
            <person name="Kono N."/>
            <person name="Nakamura H."/>
            <person name="Ohtoshi R."/>
            <person name="Moran D.A.P."/>
            <person name="Shinohara A."/>
            <person name="Yoshida Y."/>
            <person name="Fujiwara M."/>
            <person name="Mori M."/>
            <person name="Tomita M."/>
            <person name="Arakawa K."/>
        </authorList>
    </citation>
    <scope>NUCLEOTIDE SEQUENCE [LARGE SCALE GENOMIC DNA]</scope>
</reference>
<organism evidence="2 3">
    <name type="scientific">Araneus ventricosus</name>
    <name type="common">Orbweaver spider</name>
    <name type="synonym">Epeira ventricosa</name>
    <dbReference type="NCBI Taxonomy" id="182803"/>
    <lineage>
        <taxon>Eukaryota</taxon>
        <taxon>Metazoa</taxon>
        <taxon>Ecdysozoa</taxon>
        <taxon>Arthropoda</taxon>
        <taxon>Chelicerata</taxon>
        <taxon>Arachnida</taxon>
        <taxon>Araneae</taxon>
        <taxon>Araneomorphae</taxon>
        <taxon>Entelegynae</taxon>
        <taxon>Araneoidea</taxon>
        <taxon>Araneidae</taxon>
        <taxon>Araneus</taxon>
    </lineage>
</organism>